<feature type="chain" id="PRO_5012020327" description="Ice-binding protein C-terminal domain-containing protein" evidence="1">
    <location>
        <begin position="26"/>
        <end position="199"/>
    </location>
</feature>
<dbReference type="AlphaFoldDB" id="A0A2A5B5T2"/>
<proteinExistence type="predicted"/>
<protein>
    <recommendedName>
        <fullName evidence="2">Ice-binding protein C-terminal domain-containing protein</fullName>
    </recommendedName>
</protein>
<reference evidence="4" key="1">
    <citation type="submission" date="2017-08" db="EMBL/GenBank/DDBJ databases">
        <title>A dynamic microbial community with high functional redundancy inhabits the cold, oxic subseafloor aquifer.</title>
        <authorList>
            <person name="Tully B.J."/>
            <person name="Wheat C.G."/>
            <person name="Glazer B.T."/>
            <person name="Huber J.A."/>
        </authorList>
    </citation>
    <scope>NUCLEOTIDE SEQUENCE [LARGE SCALE GENOMIC DNA]</scope>
</reference>
<comment type="caution">
    <text evidence="3">The sequence shown here is derived from an EMBL/GenBank/DDBJ whole genome shotgun (WGS) entry which is preliminary data.</text>
</comment>
<feature type="domain" description="Ice-binding protein C-terminal" evidence="2">
    <location>
        <begin position="169"/>
        <end position="191"/>
    </location>
</feature>
<dbReference type="InterPro" id="IPR013424">
    <property type="entry name" value="Ice-binding_C"/>
</dbReference>
<evidence type="ECO:0000259" key="2">
    <source>
        <dbReference type="Pfam" id="PF07589"/>
    </source>
</evidence>
<dbReference type="Proteomes" id="UP000218327">
    <property type="component" value="Unassembled WGS sequence"/>
</dbReference>
<evidence type="ECO:0000313" key="3">
    <source>
        <dbReference type="EMBL" id="PCJ26852.1"/>
    </source>
</evidence>
<evidence type="ECO:0000313" key="4">
    <source>
        <dbReference type="Proteomes" id="UP000218327"/>
    </source>
</evidence>
<organism evidence="3 4">
    <name type="scientific">SAR86 cluster bacterium</name>
    <dbReference type="NCBI Taxonomy" id="2030880"/>
    <lineage>
        <taxon>Bacteria</taxon>
        <taxon>Pseudomonadati</taxon>
        <taxon>Pseudomonadota</taxon>
        <taxon>Gammaproteobacteria</taxon>
        <taxon>SAR86 cluster</taxon>
    </lineage>
</organism>
<feature type="signal peptide" evidence="1">
    <location>
        <begin position="1"/>
        <end position="25"/>
    </location>
</feature>
<sequence>MNNTFKVLSRLILLSAAFIAPYASATVIDFEGIPDGDFSFGTEDGYNLSVNSNGWISLWGSGGNGTINFGAQSPDGSAPVLTITKSGGGVFNFESIDLKHFGSSPDSVIQGFLSASLVGQDVYNPTDGGTMATFGASALLGVAVDSLVIMHIPYSHQILLDNIVLSEASVPEPSILVLLSIGLIGLGARRRRIHQTNPV</sequence>
<keyword evidence="1" id="KW-0732">Signal</keyword>
<dbReference type="Pfam" id="PF07589">
    <property type="entry name" value="PEP-CTERM"/>
    <property type="match status" value="1"/>
</dbReference>
<dbReference type="EMBL" id="NVVJ01000009">
    <property type="protein sequence ID" value="PCJ26852.1"/>
    <property type="molecule type" value="Genomic_DNA"/>
</dbReference>
<name>A0A2A5B5T2_9GAMM</name>
<evidence type="ECO:0000256" key="1">
    <source>
        <dbReference type="SAM" id="SignalP"/>
    </source>
</evidence>
<accession>A0A2A5B5T2</accession>
<gene>
    <name evidence="3" type="ORF">COA96_04285</name>
</gene>
<dbReference type="NCBIfam" id="TIGR02595">
    <property type="entry name" value="PEP_CTERM"/>
    <property type="match status" value="1"/>
</dbReference>